<evidence type="ECO:0000259" key="1">
    <source>
        <dbReference type="PROSITE" id="PS51186"/>
    </source>
</evidence>
<dbReference type="CDD" id="cd04301">
    <property type="entry name" value="NAT_SF"/>
    <property type="match status" value="1"/>
</dbReference>
<dbReference type="SUPFAM" id="SSF55729">
    <property type="entry name" value="Acyl-CoA N-acyltransferases (Nat)"/>
    <property type="match status" value="1"/>
</dbReference>
<dbReference type="InterPro" id="IPR016181">
    <property type="entry name" value="Acyl_CoA_acyltransferase"/>
</dbReference>
<dbReference type="PROSITE" id="PS51186">
    <property type="entry name" value="GNAT"/>
    <property type="match status" value="1"/>
</dbReference>
<dbReference type="PANTHER" id="PTHR43233">
    <property type="entry name" value="FAMILY N-ACETYLTRANSFERASE, PUTATIVE (AFU_ORTHOLOGUE AFUA_6G03350)-RELATED"/>
    <property type="match status" value="1"/>
</dbReference>
<feature type="domain" description="N-acetyltransferase" evidence="1">
    <location>
        <begin position="2"/>
        <end position="135"/>
    </location>
</feature>
<keyword evidence="3" id="KW-1185">Reference proteome</keyword>
<reference evidence="2 3" key="1">
    <citation type="submission" date="2019-01" db="EMBL/GenBank/DDBJ databases">
        <title>Litorilituus lipolytica sp. nov., isolated from intertidal sand of the Yellow Sea in China.</title>
        <authorList>
            <person name="Liu A."/>
        </authorList>
    </citation>
    <scope>NUCLEOTIDE SEQUENCE [LARGE SCALE GENOMIC DNA]</scope>
    <source>
        <strain evidence="2 3">RZ04</strain>
    </source>
</reference>
<protein>
    <submittedName>
        <fullName evidence="2">N-acetyltransferase</fullName>
    </submittedName>
</protein>
<dbReference type="OrthoDB" id="3216107at2"/>
<proteinExistence type="predicted"/>
<dbReference type="Proteomes" id="UP000315303">
    <property type="component" value="Unassembled WGS sequence"/>
</dbReference>
<dbReference type="Pfam" id="PF13508">
    <property type="entry name" value="Acetyltransf_7"/>
    <property type="match status" value="1"/>
</dbReference>
<keyword evidence="2" id="KW-0808">Transferase</keyword>
<dbReference type="Gene3D" id="3.40.630.30">
    <property type="match status" value="1"/>
</dbReference>
<dbReference type="GO" id="GO:0016747">
    <property type="term" value="F:acyltransferase activity, transferring groups other than amino-acyl groups"/>
    <property type="evidence" value="ECO:0007669"/>
    <property type="project" value="InterPro"/>
</dbReference>
<accession>A0A502KP99</accession>
<sequence length="135" mass="16030">MMIIYKFSDEQIKQVHQLYQEVWWGKERTFEDTKRCIQGSQVCIGILNEKGRLIAFTRVISDFIYKAIIFDVIVSENYRTQGLGQQLMSLVKSHEQLRNVKHFELYCLPEMESFYRRFGFSTDIDGIKLMRCVNA</sequence>
<dbReference type="InterPro" id="IPR053144">
    <property type="entry name" value="Acetyltransferase_Butenolide"/>
</dbReference>
<name>A0A502KP99_9GAMM</name>
<dbReference type="EMBL" id="SAWY01000033">
    <property type="protein sequence ID" value="TPH13580.1"/>
    <property type="molecule type" value="Genomic_DNA"/>
</dbReference>
<gene>
    <name evidence="2" type="ORF">EPA86_13335</name>
</gene>
<organism evidence="2 3">
    <name type="scientific">Litorilituus lipolyticus</name>
    <dbReference type="NCBI Taxonomy" id="2491017"/>
    <lineage>
        <taxon>Bacteria</taxon>
        <taxon>Pseudomonadati</taxon>
        <taxon>Pseudomonadota</taxon>
        <taxon>Gammaproteobacteria</taxon>
        <taxon>Alteromonadales</taxon>
        <taxon>Colwelliaceae</taxon>
        <taxon>Litorilituus</taxon>
    </lineage>
</organism>
<evidence type="ECO:0000313" key="3">
    <source>
        <dbReference type="Proteomes" id="UP000315303"/>
    </source>
</evidence>
<comment type="caution">
    <text evidence="2">The sequence shown here is derived from an EMBL/GenBank/DDBJ whole genome shotgun (WGS) entry which is preliminary data.</text>
</comment>
<dbReference type="AlphaFoldDB" id="A0A502KP99"/>
<dbReference type="InterPro" id="IPR000182">
    <property type="entry name" value="GNAT_dom"/>
</dbReference>
<dbReference type="PANTHER" id="PTHR43233:SF1">
    <property type="entry name" value="FAMILY N-ACETYLTRANSFERASE, PUTATIVE (AFU_ORTHOLOGUE AFUA_6G03350)-RELATED"/>
    <property type="match status" value="1"/>
</dbReference>
<evidence type="ECO:0000313" key="2">
    <source>
        <dbReference type="EMBL" id="TPH13580.1"/>
    </source>
</evidence>